<dbReference type="EMBL" id="CAGS01000145">
    <property type="protein sequence ID" value="CCF83428.1"/>
    <property type="molecule type" value="Genomic_DNA"/>
</dbReference>
<protein>
    <submittedName>
        <fullName evidence="1">Uncharacterized protein</fullName>
    </submittedName>
</protein>
<gene>
    <name evidence="1" type="ORF">NITHO_2290006</name>
</gene>
<comment type="caution">
    <text evidence="1">The sequence shown here is derived from an EMBL/GenBank/DDBJ whole genome shotgun (WGS) entry which is preliminary data.</text>
</comment>
<name>I4EFG6_9BACT</name>
<proteinExistence type="predicted"/>
<dbReference type="Proteomes" id="UP000004221">
    <property type="component" value="Unassembled WGS sequence"/>
</dbReference>
<evidence type="ECO:0000313" key="1">
    <source>
        <dbReference type="EMBL" id="CCF83428.1"/>
    </source>
</evidence>
<keyword evidence="2" id="KW-1185">Reference proteome</keyword>
<reference evidence="1 2" key="1">
    <citation type="journal article" date="2012" name="ISME J.">
        <title>Nitrification expanded: discovery, physiology and genomics of a nitrite-oxidizing bacterium from the phylum Chloroflexi.</title>
        <authorList>
            <person name="Sorokin D.Y."/>
            <person name="Lucker S."/>
            <person name="Vejmelkova D."/>
            <person name="Kostrikina N.A."/>
            <person name="Kleerebezem R."/>
            <person name="Rijpstra W.I."/>
            <person name="Damste J.S."/>
            <person name="Le Paslier D."/>
            <person name="Muyzer G."/>
            <person name="Wagner M."/>
            <person name="van Loosdrecht M.C."/>
            <person name="Daims H."/>
        </authorList>
    </citation>
    <scope>NUCLEOTIDE SEQUENCE [LARGE SCALE GENOMIC DNA]</scope>
    <source>
        <strain evidence="2">none</strain>
    </source>
</reference>
<accession>I4EFG6</accession>
<sequence length="13" mass="1415">MEHLDIDIGVADS</sequence>
<evidence type="ECO:0000313" key="2">
    <source>
        <dbReference type="Proteomes" id="UP000004221"/>
    </source>
</evidence>
<organism evidence="1 2">
    <name type="scientific">Nitrolancea hollandica Lb</name>
    <dbReference type="NCBI Taxonomy" id="1129897"/>
    <lineage>
        <taxon>Bacteria</taxon>
        <taxon>Pseudomonadati</taxon>
        <taxon>Thermomicrobiota</taxon>
        <taxon>Thermomicrobia</taxon>
        <taxon>Sphaerobacterales</taxon>
        <taxon>Sphaerobacterineae</taxon>
        <taxon>Sphaerobacteraceae</taxon>
        <taxon>Nitrolancea</taxon>
    </lineage>
</organism>